<dbReference type="RefSeq" id="WP_248835168.1">
    <property type="nucleotide sequence ID" value="NZ_JAJEQE010000016.1"/>
</dbReference>
<feature type="binding site" evidence="2">
    <location>
        <position position="177"/>
    </location>
    <ligand>
        <name>Zn(2+)</name>
        <dbReference type="ChEBI" id="CHEBI:29105"/>
    </ligand>
</feature>
<comment type="caution">
    <text evidence="4">The sequence shown here is derived from an EMBL/GenBank/DDBJ whole genome shotgun (WGS) entry which is preliminary data.</text>
</comment>
<protein>
    <submittedName>
        <fullName evidence="4">NAD-dependent protein deacetylase</fullName>
    </submittedName>
</protein>
<keyword evidence="2" id="KW-0479">Metal-binding</keyword>
<reference evidence="4 5" key="1">
    <citation type="submission" date="2021-10" db="EMBL/GenBank/DDBJ databases">
        <title>Anaerobic single-cell dispensing facilitates the cultivation of human gut bacteria.</title>
        <authorList>
            <person name="Afrizal A."/>
        </authorList>
    </citation>
    <scope>NUCLEOTIDE SEQUENCE [LARGE SCALE GENOMIC DNA]</scope>
    <source>
        <strain evidence="4 5">CLA-AA-H246</strain>
    </source>
</reference>
<evidence type="ECO:0000313" key="5">
    <source>
        <dbReference type="Proteomes" id="UP001299235"/>
    </source>
</evidence>
<evidence type="ECO:0000256" key="1">
    <source>
        <dbReference type="ARBA" id="ARBA00023027"/>
    </source>
</evidence>
<keyword evidence="5" id="KW-1185">Reference proteome</keyword>
<feature type="domain" description="Deacetylase sirtuin-type" evidence="3">
    <location>
        <begin position="36"/>
        <end position="323"/>
    </location>
</feature>
<dbReference type="InterPro" id="IPR029035">
    <property type="entry name" value="DHS-like_NAD/FAD-binding_dom"/>
</dbReference>
<feature type="binding site" evidence="2">
    <location>
        <position position="174"/>
    </location>
    <ligand>
        <name>Zn(2+)</name>
        <dbReference type="ChEBI" id="CHEBI:29105"/>
    </ligand>
</feature>
<accession>A0ABS8EVB3</accession>
<feature type="binding site" evidence="2">
    <location>
        <position position="210"/>
    </location>
    <ligand>
        <name>Zn(2+)</name>
        <dbReference type="ChEBI" id="CHEBI:29105"/>
    </ligand>
</feature>
<dbReference type="EMBL" id="JAJEQE010000016">
    <property type="protein sequence ID" value="MCC2148888.1"/>
    <property type="molecule type" value="Genomic_DNA"/>
</dbReference>
<dbReference type="PROSITE" id="PS50305">
    <property type="entry name" value="SIRTUIN"/>
    <property type="match status" value="1"/>
</dbReference>
<dbReference type="Proteomes" id="UP001299235">
    <property type="component" value="Unassembled WGS sequence"/>
</dbReference>
<comment type="caution">
    <text evidence="2">Lacks conserved residue(s) required for the propagation of feature annotation.</text>
</comment>
<proteinExistence type="predicted"/>
<evidence type="ECO:0000256" key="2">
    <source>
        <dbReference type="PROSITE-ProRule" id="PRU00236"/>
    </source>
</evidence>
<evidence type="ECO:0000313" key="4">
    <source>
        <dbReference type="EMBL" id="MCC2148888.1"/>
    </source>
</evidence>
<gene>
    <name evidence="4" type="ORF">LKD42_06425</name>
</gene>
<sequence>MSCYENLVMKTQMNYSRHYSTYASGGTAVVLSKQKPLSYEEQIQEFVRRVQEAECIVVGGASGLSAAGGGDFYYSDTPSFREHFGKFADKYGFKGAFSGMMHRFSTRNEHWGYVATFLNTTQNAPIREPYLDLDRILQGKDFHILTTNQDTQFVKIYPEEKVSEIQGDHRFFQCSQCCQDETWDAVQPVADMIAAMGEGTMVPDELIPRCPHCGAEMFPWVRGYGNFLQGKKYEEEYEKISKYIQKNKDRKILFIELGVGRMTPMFIQEPFWELTNSLKDAYYISVNSEYQFLPEFIEDKGIAILGDIGTVLKDLQKAKEKSAFEKAYKGLQGWGDRFEKASLKSMVGGGRIDAANTAADHVNIMKKEYELGKNI</sequence>
<feature type="binding site" evidence="2">
    <location>
        <position position="213"/>
    </location>
    <ligand>
        <name>Zn(2+)</name>
        <dbReference type="ChEBI" id="CHEBI:29105"/>
    </ligand>
</feature>
<keyword evidence="1" id="KW-0520">NAD</keyword>
<evidence type="ECO:0000259" key="3">
    <source>
        <dbReference type="PROSITE" id="PS50305"/>
    </source>
</evidence>
<dbReference type="Gene3D" id="3.40.50.1220">
    <property type="entry name" value="TPP-binding domain"/>
    <property type="match status" value="1"/>
</dbReference>
<keyword evidence="2" id="KW-0862">Zinc</keyword>
<dbReference type="SUPFAM" id="SSF52467">
    <property type="entry name" value="DHS-like NAD/FAD-binding domain"/>
    <property type="match status" value="1"/>
</dbReference>
<name>A0ABS8EVB3_9FIRM</name>
<organism evidence="4 5">
    <name type="scientific">Hominisplanchenecus faecis</name>
    <dbReference type="NCBI Taxonomy" id="2885351"/>
    <lineage>
        <taxon>Bacteria</taxon>
        <taxon>Bacillati</taxon>
        <taxon>Bacillota</taxon>
        <taxon>Clostridia</taxon>
        <taxon>Lachnospirales</taxon>
        <taxon>Lachnospiraceae</taxon>
        <taxon>Hominisplanchenecus</taxon>
    </lineage>
</organism>
<dbReference type="InterPro" id="IPR026590">
    <property type="entry name" value="Ssirtuin_cat_dom"/>
</dbReference>